<dbReference type="InterPro" id="IPR020845">
    <property type="entry name" value="AMP-binding_CS"/>
</dbReference>
<keyword evidence="2" id="KW-0276">Fatty acid metabolism</keyword>
<dbReference type="PROSITE" id="PS00455">
    <property type="entry name" value="AMP_BINDING"/>
    <property type="match status" value="1"/>
</dbReference>
<dbReference type="STRING" id="6211.A0A068XYB0"/>
<keyword evidence="4" id="KW-0472">Membrane</keyword>
<keyword evidence="2" id="KW-0443">Lipid metabolism</keyword>
<dbReference type="PANTHER" id="PTHR43272:SF107">
    <property type="entry name" value="LONG-CHAIN-FATTY-ACID--COA LIGASE 5"/>
    <property type="match status" value="1"/>
</dbReference>
<dbReference type="Gene3D" id="3.40.50.12780">
    <property type="entry name" value="N-terminal domain of ligase-like"/>
    <property type="match status" value="1"/>
</dbReference>
<feature type="domain" description="AMP-dependent synthetase/ligase" evidence="5">
    <location>
        <begin position="99"/>
        <end position="517"/>
    </location>
</feature>
<proteinExistence type="predicted"/>
<evidence type="ECO:0000313" key="6">
    <source>
        <dbReference type="EMBL" id="CDS37218.1"/>
    </source>
</evidence>
<evidence type="ECO:0000256" key="3">
    <source>
        <dbReference type="ARBA" id="ARBA00026121"/>
    </source>
</evidence>
<dbReference type="OMA" id="IWHSYER"/>
<dbReference type="GO" id="GO:0005783">
    <property type="term" value="C:endoplasmic reticulum"/>
    <property type="evidence" value="ECO:0007669"/>
    <property type="project" value="TreeGrafter"/>
</dbReference>
<evidence type="ECO:0000313" key="7">
    <source>
        <dbReference type="Proteomes" id="UP000017246"/>
    </source>
</evidence>
<dbReference type="Pfam" id="PF00501">
    <property type="entry name" value="AMP-binding"/>
    <property type="match status" value="1"/>
</dbReference>
<name>A0A068XYB0_ECHMU</name>
<gene>
    <name evidence="6" type="ORF">EmuJ_000445600</name>
</gene>
<keyword evidence="1 6" id="KW-0436">Ligase</keyword>
<dbReference type="GO" id="GO:0016020">
    <property type="term" value="C:membrane"/>
    <property type="evidence" value="ECO:0007669"/>
    <property type="project" value="TreeGrafter"/>
</dbReference>
<evidence type="ECO:0000256" key="2">
    <source>
        <dbReference type="ARBA" id="ARBA00022832"/>
    </source>
</evidence>
<dbReference type="InterPro" id="IPR000873">
    <property type="entry name" value="AMP-dep_synth/lig_dom"/>
</dbReference>
<dbReference type="OrthoDB" id="1700726at2759"/>
<dbReference type="EC" id="6.2.1.3" evidence="3"/>
<evidence type="ECO:0000256" key="1">
    <source>
        <dbReference type="ARBA" id="ARBA00022598"/>
    </source>
</evidence>
<evidence type="ECO:0000259" key="5">
    <source>
        <dbReference type="Pfam" id="PF00501"/>
    </source>
</evidence>
<feature type="transmembrane region" description="Helical" evidence="4">
    <location>
        <begin position="13"/>
        <end position="34"/>
    </location>
</feature>
<dbReference type="PANTHER" id="PTHR43272">
    <property type="entry name" value="LONG-CHAIN-FATTY-ACID--COA LIGASE"/>
    <property type="match status" value="1"/>
</dbReference>
<keyword evidence="7" id="KW-1185">Reference proteome</keyword>
<dbReference type="eggNOG" id="KOG1256">
    <property type="taxonomic scope" value="Eukaryota"/>
</dbReference>
<dbReference type="EMBL" id="LN902843">
    <property type="protein sequence ID" value="CDS37218.1"/>
    <property type="molecule type" value="Genomic_DNA"/>
</dbReference>
<reference evidence="6" key="2">
    <citation type="submission" date="2015-11" db="EMBL/GenBank/DDBJ databases">
        <authorList>
            <person name="Zhang Y."/>
            <person name="Guo Z."/>
        </authorList>
    </citation>
    <scope>NUCLEOTIDE SEQUENCE</scope>
</reference>
<sequence length="714" mass="79448">MAGGGGGVPFQSISSYSACALAATAGVICLTWFIKSMVTSGYRRRRLDEKLKDQSYVFDAKENIRTSPYTRDGPLIDKLMGNLSTLYEVFQHGLEIAKNKPCLGWRPTPDAPYKWITYAETYRRVCRLGSGLKTLEPANLKDICIGIYATNCVEWAVTQQACSTFGFIIVPLYDTLGEVARKFILEQTELSVCVCDSATRVRNILEDTVTTGNWVKHIILIHPGGEFGVLRAEAEARNIKLHTFDEVLAMGKEDAQPEKLPQADDLHLICYTSGTTGLPKGVMITHRMVVSVISGFDMDLQEVNIKPGDYYLSFLPLAHIFEQIVMQYALGRGSAVGFFGGDLRRLSDDILALRPTLFVAVPRVLQRLYGTVQDAVANSFIKKWLLKTAVNAKMGYVREGIVTRDTFWDKYILKPIQDRMGGRLRFFACGSAPISAEVYSFCRAALGVHAYEAYGLTESCGAMIMTLPNDYVAGHAGTPLPCSMVKLIDVPDMDVIVSRDNAGEICVKGPSCTKGYYKDPERTAELIDADGWLHTGDIGQWTPRGALKLIDRCKNMFKLAQGEYVSPERVEMIYAQSHLVNQIFLDGNSRESFAIAICVPNMKALREAMCLNTNGSLANGLINGDLRKVKECEISDEELCAKKEACLTVLKDLVRLGKEAGLKGFEQAKSIYLTLHEFTIESGLMTPTQKKLRPAFRRTFKEEIDRLYQKQMIL</sequence>
<accession>A0A068XYB0</accession>
<evidence type="ECO:0000256" key="4">
    <source>
        <dbReference type="SAM" id="Phobius"/>
    </source>
</evidence>
<dbReference type="SUPFAM" id="SSF56801">
    <property type="entry name" value="Acetyl-CoA synthetase-like"/>
    <property type="match status" value="1"/>
</dbReference>
<dbReference type="GO" id="GO:0004467">
    <property type="term" value="F:long-chain fatty acid-CoA ligase activity"/>
    <property type="evidence" value="ECO:0007669"/>
    <property type="project" value="UniProtKB-EC"/>
</dbReference>
<keyword evidence="4" id="KW-0812">Transmembrane</keyword>
<dbReference type="InterPro" id="IPR042099">
    <property type="entry name" value="ANL_N_sf"/>
</dbReference>
<keyword evidence="4" id="KW-1133">Transmembrane helix</keyword>
<organism evidence="6 7">
    <name type="scientific">Echinococcus multilocularis</name>
    <name type="common">Fox tapeworm</name>
    <dbReference type="NCBI Taxonomy" id="6211"/>
    <lineage>
        <taxon>Eukaryota</taxon>
        <taxon>Metazoa</taxon>
        <taxon>Spiralia</taxon>
        <taxon>Lophotrochozoa</taxon>
        <taxon>Platyhelminthes</taxon>
        <taxon>Cestoda</taxon>
        <taxon>Eucestoda</taxon>
        <taxon>Cyclophyllidea</taxon>
        <taxon>Taeniidae</taxon>
        <taxon>Echinococcus</taxon>
    </lineage>
</organism>
<reference evidence="6" key="1">
    <citation type="journal article" date="2013" name="Nature">
        <title>The genomes of four tapeworm species reveal adaptations to parasitism.</title>
        <authorList>
            <person name="Tsai I.J."/>
            <person name="Zarowiecki M."/>
            <person name="Holroyd N."/>
            <person name="Garciarrubio A."/>
            <person name="Sanchez-Flores A."/>
            <person name="Brooks K.L."/>
            <person name="Tracey A."/>
            <person name="Bobes R.J."/>
            <person name="Fragoso G."/>
            <person name="Sciutto E."/>
            <person name="Aslett M."/>
            <person name="Beasley H."/>
            <person name="Bennett H.M."/>
            <person name="Cai J."/>
            <person name="Camicia F."/>
            <person name="Clark R."/>
            <person name="Cucher M."/>
            <person name="De Silva N."/>
            <person name="Day T.A."/>
            <person name="Deplazes P."/>
            <person name="Estrada K."/>
            <person name="Fernandez C."/>
            <person name="Holland P.W."/>
            <person name="Hou J."/>
            <person name="Hu S."/>
            <person name="Huckvale T."/>
            <person name="Hung S.S."/>
            <person name="Kamenetzky L."/>
            <person name="Keane J.A."/>
            <person name="Kiss F."/>
            <person name="Koziol U."/>
            <person name="Lambert O."/>
            <person name="Liu K."/>
            <person name="Luo X."/>
            <person name="Luo Y."/>
            <person name="Macchiaroli N."/>
            <person name="Nichol S."/>
            <person name="Paps J."/>
            <person name="Parkinson J."/>
            <person name="Pouchkina-Stantcheva N."/>
            <person name="Riddiford N."/>
            <person name="Rosenzvit M."/>
            <person name="Salinas G."/>
            <person name="Wasmuth J.D."/>
            <person name="Zamanian M."/>
            <person name="Zheng Y."/>
            <person name="Cai X."/>
            <person name="Soberon X."/>
            <person name="Olson P.D."/>
            <person name="Laclette J.P."/>
            <person name="Brehm K."/>
            <person name="Berriman M."/>
            <person name="Garciarrubio A."/>
            <person name="Bobes R.J."/>
            <person name="Fragoso G."/>
            <person name="Sanchez-Flores A."/>
            <person name="Estrada K."/>
            <person name="Cevallos M.A."/>
            <person name="Morett E."/>
            <person name="Gonzalez V."/>
            <person name="Portillo T."/>
            <person name="Ochoa-Leyva A."/>
            <person name="Jose M.V."/>
            <person name="Sciutto E."/>
            <person name="Landa A."/>
            <person name="Jimenez L."/>
            <person name="Valdes V."/>
            <person name="Carrero J.C."/>
            <person name="Larralde C."/>
            <person name="Morales-Montor J."/>
            <person name="Limon-Lason J."/>
            <person name="Soberon X."/>
            <person name="Laclette J.P."/>
        </authorList>
    </citation>
    <scope>NUCLEOTIDE SEQUENCE [LARGE SCALE GENOMIC DNA]</scope>
</reference>
<dbReference type="Proteomes" id="UP000017246">
    <property type="component" value="Unassembled WGS sequence"/>
</dbReference>
<dbReference type="AlphaFoldDB" id="A0A068XYB0"/>
<protein>
    <recommendedName>
        <fullName evidence="3">long-chain-fatty-acid--CoA ligase</fullName>
        <ecNumber evidence="3">6.2.1.3</ecNumber>
    </recommendedName>
</protein>